<dbReference type="PANTHER" id="PTHR12128:SF66">
    <property type="entry name" value="4-HYDROXY-2-OXOGLUTARATE ALDOLASE, MITOCHONDRIAL"/>
    <property type="match status" value="1"/>
</dbReference>
<keyword evidence="7" id="KW-1185">Reference proteome</keyword>
<gene>
    <name evidence="6" type="ORF">Cch01nite_39820</name>
</gene>
<dbReference type="SMART" id="SM01130">
    <property type="entry name" value="DHDPS"/>
    <property type="match status" value="1"/>
</dbReference>
<feature type="active site" description="Proton donor/acceptor" evidence="4">
    <location>
        <position position="135"/>
    </location>
</feature>
<dbReference type="RefSeq" id="WP_203758263.1">
    <property type="nucleotide sequence ID" value="NZ_BONK01000017.1"/>
</dbReference>
<dbReference type="EMBL" id="BONK01000017">
    <property type="protein sequence ID" value="GIG23258.1"/>
    <property type="molecule type" value="Genomic_DNA"/>
</dbReference>
<dbReference type="InterPro" id="IPR013785">
    <property type="entry name" value="Aldolase_TIM"/>
</dbReference>
<evidence type="ECO:0000256" key="4">
    <source>
        <dbReference type="PIRSR" id="PIRSR001365-1"/>
    </source>
</evidence>
<protein>
    <submittedName>
        <fullName evidence="6">Dihydrodipicolinate synthase family protein</fullName>
    </submittedName>
</protein>
<evidence type="ECO:0000256" key="5">
    <source>
        <dbReference type="PIRSR" id="PIRSR001365-2"/>
    </source>
</evidence>
<organism evidence="6 7">
    <name type="scientific">Cellulomonas chitinilytica</name>
    <dbReference type="NCBI Taxonomy" id="398759"/>
    <lineage>
        <taxon>Bacteria</taxon>
        <taxon>Bacillati</taxon>
        <taxon>Actinomycetota</taxon>
        <taxon>Actinomycetes</taxon>
        <taxon>Micrococcales</taxon>
        <taxon>Cellulomonadaceae</taxon>
        <taxon>Cellulomonas</taxon>
    </lineage>
</organism>
<dbReference type="InterPro" id="IPR002220">
    <property type="entry name" value="DapA-like"/>
</dbReference>
<dbReference type="AlphaFoldDB" id="A0A919U1K7"/>
<accession>A0A919U1K7</accession>
<evidence type="ECO:0000313" key="7">
    <source>
        <dbReference type="Proteomes" id="UP000632740"/>
    </source>
</evidence>
<dbReference type="PIRSF" id="PIRSF001365">
    <property type="entry name" value="DHDPS"/>
    <property type="match status" value="1"/>
</dbReference>
<dbReference type="Gene3D" id="3.20.20.70">
    <property type="entry name" value="Aldolase class I"/>
    <property type="match status" value="1"/>
</dbReference>
<evidence type="ECO:0000256" key="2">
    <source>
        <dbReference type="ARBA" id="ARBA00023239"/>
    </source>
</evidence>
<keyword evidence="2 3" id="KW-0456">Lyase</keyword>
<proteinExistence type="inferred from homology"/>
<comment type="caution">
    <text evidence="6">The sequence shown here is derived from an EMBL/GenBank/DDBJ whole genome shotgun (WGS) entry which is preliminary data.</text>
</comment>
<feature type="active site" description="Schiff-base intermediate with substrate" evidence="4">
    <location>
        <position position="163"/>
    </location>
</feature>
<evidence type="ECO:0000313" key="6">
    <source>
        <dbReference type="EMBL" id="GIG23258.1"/>
    </source>
</evidence>
<dbReference type="PRINTS" id="PR00146">
    <property type="entry name" value="DHPICSNTHASE"/>
</dbReference>
<reference evidence="6" key="1">
    <citation type="submission" date="2021-01" db="EMBL/GenBank/DDBJ databases">
        <title>Whole genome shotgun sequence of Cellulomonas chitinilytica NBRC 110799.</title>
        <authorList>
            <person name="Komaki H."/>
            <person name="Tamura T."/>
        </authorList>
    </citation>
    <scope>NUCLEOTIDE SEQUENCE</scope>
    <source>
        <strain evidence="6">NBRC 110799</strain>
    </source>
</reference>
<dbReference type="SUPFAM" id="SSF51569">
    <property type="entry name" value="Aldolase"/>
    <property type="match status" value="1"/>
</dbReference>
<sequence>MPLLGPLVVYPPTPRTVDGDVAEEALAALVDRAVDAGVDGIAVLGSTGGAAYLDRARRRRVVEVAAEAVAGRVPLVAGVGATTTEAVIAHSDDAVAAGADALLLGTVSYLPLTDDEVVGLFADVTRAVDRPVWAYHNPTTTRFSFTVETLLRVAALPGVGGVKDRGIDAAELRARAARLLADAPTTVEVGFSGDLLGVEGLLAGARTWHTGLASVLPGPYVALARAGAAGDRAEVDRLLDAVRPVVELALAHGGPRVVHAIGEILGLGTGRLPAPLLPPAHEVVTRLEQMIPELVGTTAAP</sequence>
<dbReference type="CDD" id="cd00408">
    <property type="entry name" value="DHDPS-like"/>
    <property type="match status" value="1"/>
</dbReference>
<evidence type="ECO:0000256" key="3">
    <source>
        <dbReference type="PIRNR" id="PIRNR001365"/>
    </source>
</evidence>
<dbReference type="Pfam" id="PF00701">
    <property type="entry name" value="DHDPS"/>
    <property type="match status" value="1"/>
</dbReference>
<comment type="similarity">
    <text evidence="1 3">Belongs to the DapA family.</text>
</comment>
<dbReference type="PANTHER" id="PTHR12128">
    <property type="entry name" value="DIHYDRODIPICOLINATE SYNTHASE"/>
    <property type="match status" value="1"/>
</dbReference>
<evidence type="ECO:0000256" key="1">
    <source>
        <dbReference type="ARBA" id="ARBA00007592"/>
    </source>
</evidence>
<dbReference type="Proteomes" id="UP000632740">
    <property type="component" value="Unassembled WGS sequence"/>
</dbReference>
<name>A0A919U1K7_9CELL</name>
<feature type="binding site" evidence="5">
    <location>
        <position position="47"/>
    </location>
    <ligand>
        <name>pyruvate</name>
        <dbReference type="ChEBI" id="CHEBI:15361"/>
    </ligand>
</feature>
<dbReference type="GO" id="GO:0008840">
    <property type="term" value="F:4-hydroxy-tetrahydrodipicolinate synthase activity"/>
    <property type="evidence" value="ECO:0007669"/>
    <property type="project" value="TreeGrafter"/>
</dbReference>